<sequence>MSSNEKTRTVESEQATRRTILALVATGFSFGIAVLLKREILYRGYGEDGYGEQGFGE</sequence>
<organism evidence="2 3">
    <name type="scientific">Haloarcula sebkhae</name>
    <dbReference type="NCBI Taxonomy" id="932660"/>
    <lineage>
        <taxon>Archaea</taxon>
        <taxon>Methanobacteriati</taxon>
        <taxon>Methanobacteriota</taxon>
        <taxon>Stenosarchaea group</taxon>
        <taxon>Halobacteria</taxon>
        <taxon>Halobacteriales</taxon>
        <taxon>Haloarculaceae</taxon>
        <taxon>Haloarcula</taxon>
    </lineage>
</organism>
<dbReference type="AlphaFoldDB" id="A0A830ERZ6"/>
<evidence type="ECO:0000313" key="2">
    <source>
        <dbReference type="EMBL" id="GGK71180.1"/>
    </source>
</evidence>
<gene>
    <name evidence="2" type="ORF">GCM10009067_24360</name>
</gene>
<reference evidence="2" key="1">
    <citation type="journal article" date="2014" name="Int. J. Syst. Evol. Microbiol.">
        <title>Complete genome sequence of Corynebacterium casei LMG S-19264T (=DSM 44701T), isolated from a smear-ripened cheese.</title>
        <authorList>
            <consortium name="US DOE Joint Genome Institute (JGI-PGF)"/>
            <person name="Walter F."/>
            <person name="Albersmeier A."/>
            <person name="Kalinowski J."/>
            <person name="Ruckert C."/>
        </authorList>
    </citation>
    <scope>NUCLEOTIDE SEQUENCE</scope>
    <source>
        <strain evidence="2">JCM 19018</strain>
    </source>
</reference>
<evidence type="ECO:0000256" key="1">
    <source>
        <dbReference type="SAM" id="Phobius"/>
    </source>
</evidence>
<comment type="caution">
    <text evidence="2">The sequence shown here is derived from an EMBL/GenBank/DDBJ whole genome shotgun (WGS) entry which is preliminary data.</text>
</comment>
<reference evidence="2" key="2">
    <citation type="submission" date="2020-09" db="EMBL/GenBank/DDBJ databases">
        <authorList>
            <person name="Sun Q."/>
            <person name="Ohkuma M."/>
        </authorList>
    </citation>
    <scope>NUCLEOTIDE SEQUENCE</scope>
    <source>
        <strain evidence="2">JCM 19018</strain>
    </source>
</reference>
<keyword evidence="1" id="KW-0472">Membrane</keyword>
<keyword evidence="1" id="KW-1133">Transmembrane helix</keyword>
<evidence type="ECO:0000313" key="3">
    <source>
        <dbReference type="Proteomes" id="UP000614221"/>
    </source>
</evidence>
<proteinExistence type="predicted"/>
<name>A0A830ERZ6_9EURY</name>
<accession>A0A830ERZ6</accession>
<feature type="transmembrane region" description="Helical" evidence="1">
    <location>
        <begin position="20"/>
        <end position="36"/>
    </location>
</feature>
<dbReference type="Proteomes" id="UP000614221">
    <property type="component" value="Unassembled WGS sequence"/>
</dbReference>
<protein>
    <submittedName>
        <fullName evidence="2">Uncharacterized protein</fullName>
    </submittedName>
</protein>
<keyword evidence="1" id="KW-0812">Transmembrane</keyword>
<dbReference type="EMBL" id="BMPD01000004">
    <property type="protein sequence ID" value="GGK71180.1"/>
    <property type="molecule type" value="Genomic_DNA"/>
</dbReference>